<evidence type="ECO:0000256" key="1">
    <source>
        <dbReference type="SAM" id="MobiDB-lite"/>
    </source>
</evidence>
<protein>
    <submittedName>
        <fullName evidence="3">Uncharacterized protein</fullName>
    </submittedName>
</protein>
<feature type="compositionally biased region" description="Basic and acidic residues" evidence="1">
    <location>
        <begin position="53"/>
        <end position="64"/>
    </location>
</feature>
<dbReference type="AlphaFoldDB" id="A0A5C2SCJ2"/>
<dbReference type="OrthoDB" id="2744468at2759"/>
<feature type="region of interest" description="Disordered" evidence="1">
    <location>
        <begin position="32"/>
        <end position="78"/>
    </location>
</feature>
<organism evidence="3 4">
    <name type="scientific">Lentinus tigrinus ALCF2SS1-6</name>
    <dbReference type="NCBI Taxonomy" id="1328759"/>
    <lineage>
        <taxon>Eukaryota</taxon>
        <taxon>Fungi</taxon>
        <taxon>Dikarya</taxon>
        <taxon>Basidiomycota</taxon>
        <taxon>Agaricomycotina</taxon>
        <taxon>Agaricomycetes</taxon>
        <taxon>Polyporales</taxon>
        <taxon>Polyporaceae</taxon>
        <taxon>Lentinus</taxon>
    </lineage>
</organism>
<keyword evidence="2" id="KW-0812">Transmembrane</keyword>
<keyword evidence="4" id="KW-1185">Reference proteome</keyword>
<dbReference type="Proteomes" id="UP000313359">
    <property type="component" value="Unassembled WGS sequence"/>
</dbReference>
<name>A0A5C2SCJ2_9APHY</name>
<reference evidence="3" key="1">
    <citation type="journal article" date="2018" name="Genome Biol. Evol.">
        <title>Genomics and development of Lentinus tigrinus, a white-rot wood-decaying mushroom with dimorphic fruiting bodies.</title>
        <authorList>
            <person name="Wu B."/>
            <person name="Xu Z."/>
            <person name="Knudson A."/>
            <person name="Carlson A."/>
            <person name="Chen N."/>
            <person name="Kovaka S."/>
            <person name="LaButti K."/>
            <person name="Lipzen A."/>
            <person name="Pennachio C."/>
            <person name="Riley R."/>
            <person name="Schakwitz W."/>
            <person name="Umezawa K."/>
            <person name="Ohm R.A."/>
            <person name="Grigoriev I.V."/>
            <person name="Nagy L.G."/>
            <person name="Gibbons J."/>
            <person name="Hibbett D."/>
        </authorList>
    </citation>
    <scope>NUCLEOTIDE SEQUENCE [LARGE SCALE GENOMIC DNA]</scope>
    <source>
        <strain evidence="3">ALCF2SS1-6</strain>
    </source>
</reference>
<sequence length="78" mass="7663">MNRPPATSTPSFGLAAATCAAGIGALALYALTPGRNTSPKSSGVPDSASSAGHGKEGVNRHDANPKAQSFGDVGQKAL</sequence>
<accession>A0A5C2SCJ2</accession>
<keyword evidence="2" id="KW-0472">Membrane</keyword>
<keyword evidence="2" id="KW-1133">Transmembrane helix</keyword>
<evidence type="ECO:0000313" key="4">
    <source>
        <dbReference type="Proteomes" id="UP000313359"/>
    </source>
</evidence>
<evidence type="ECO:0000313" key="3">
    <source>
        <dbReference type="EMBL" id="RPD61470.1"/>
    </source>
</evidence>
<proteinExistence type="predicted"/>
<feature type="transmembrane region" description="Helical" evidence="2">
    <location>
        <begin position="12"/>
        <end position="31"/>
    </location>
</feature>
<dbReference type="EMBL" id="ML122262">
    <property type="protein sequence ID" value="RPD61470.1"/>
    <property type="molecule type" value="Genomic_DNA"/>
</dbReference>
<gene>
    <name evidence="3" type="ORF">L227DRAFT_652718</name>
</gene>
<evidence type="ECO:0000256" key="2">
    <source>
        <dbReference type="SAM" id="Phobius"/>
    </source>
</evidence>